<sequence>MDSSSHLEKMGRELKCPICLSLLDSAVSLTCNHVFCNVCIQRSMKSASDCPVCKVPYRRREVRPAPHMDNLVNIYKSMEIASGANIFVSQSVPLKKFSGEENQPEADDELGEKGQTCSKPEDPVNPRKLKGNKSKGYSSKNSSSDTMRPSFPTNKRIQVPQHPLPETPTQSKRQEIILGKQTKIEPQRGAVVKEDRSSLAKKDNLDLCPFFWLQNEEDADKCTLNTVEDTFVDTPPDIPSFSDLKDADDELQCNMAPKNGPSVTSHNADLFDSEMFEWTQRACSPELCSSPMKMQVEETDRHNEMGGKTTAEDIVKDMEDETSNAVITNSQSCGNDIIADGAALAFSNVDHTGNKARTTRHKKRSKKARKFNQIKRAKLMESNNVLRDVAEDSSQTEKVYNTGNRTILSHVEEKTNIKANRACPSPKGVKSLNSNSSHMLVVDLFPSLDDKDGSSKGIQKMQRKRAMQTCIDPKDVSEHKRQNQNLDKVSNPINTANSCEPKRRMKKIYRDPGATKTSSENVCTSIEGSKPMQLADESISAVDVFVAVNDKEGTSRSQKLKSSGKCCTTNIQHKGNYSRRSKLLEPTTDSDAIVHQKGTGLGSDGGKISSRSMIDSKSCGQLNYSKKENCIQADDPKFIAPNDCQYIHAKKTQLSGKLSDVSPKNNSLLSMSGTLRKCEKRSNNIQCSFCHSVEDSEASGVMVHYLNGKPVEVGCSEAGSVIHVHRNCAEWAPNVYFEDDVAINLVAELARSKRIKCGCCGLKGAALGCYDKSCRRSFHVPCAKLTPQCRWDNENFVMLCPLHASSKLPNENFKFQSEQKEKSLSRRQLPISQPKLAVKQDDTTSCRWNSQGVSAKLVLCCSALTIAEKETVSEFVMLSGVKVLKNWDSSVTHIIASTDENGTCRRTLKFLMGILEGKWILSIEWVKACLKAKENVNEQQYEIDVDIHGVRGGPRQGRLRLLNKQPRLFDGYKFYFIGDFQPSYRGYLHDLLIAAGGTILHRKPISGDNEAALSTFIIYSLELPDKCNPSNRILIVNSRRTDAEKLASSCQAVVATNSWILNSIAACKLQNLAE</sequence>
<keyword evidence="7" id="KW-0234">DNA repair</keyword>
<evidence type="ECO:0000256" key="10">
    <source>
        <dbReference type="SAM" id="MobiDB-lite"/>
    </source>
</evidence>
<reference evidence="14" key="2">
    <citation type="submission" date="2023-05" db="EMBL/GenBank/DDBJ databases">
        <authorList>
            <person name="Schelkunov M.I."/>
        </authorList>
    </citation>
    <scope>NUCLEOTIDE SEQUENCE</scope>
    <source>
        <strain evidence="14">Hsosn_3</strain>
        <tissue evidence="14">Leaf</tissue>
    </source>
</reference>
<feature type="domain" description="PHD-type" evidence="13">
    <location>
        <begin position="684"/>
        <end position="804"/>
    </location>
</feature>
<evidence type="ECO:0000256" key="9">
    <source>
        <dbReference type="PROSITE-ProRule" id="PRU00175"/>
    </source>
</evidence>
<dbReference type="InterPro" id="IPR001965">
    <property type="entry name" value="Znf_PHD"/>
</dbReference>
<dbReference type="AlphaFoldDB" id="A0AAD8MM56"/>
<dbReference type="PANTHER" id="PTHR13763:SF0">
    <property type="entry name" value="BREAST CANCER TYPE 1 SUSCEPTIBILITY PROTEIN"/>
    <property type="match status" value="1"/>
</dbReference>
<dbReference type="InterPro" id="IPR017907">
    <property type="entry name" value="Znf_RING_CS"/>
</dbReference>
<dbReference type="SMART" id="SM00292">
    <property type="entry name" value="BRCT"/>
    <property type="match status" value="2"/>
</dbReference>
<dbReference type="FunFam" id="3.30.40.10:FF:000310">
    <property type="entry name" value="Breast cancer associated RING 1"/>
    <property type="match status" value="1"/>
</dbReference>
<name>A0AAD8MM56_9APIA</name>
<evidence type="ECO:0000256" key="5">
    <source>
        <dbReference type="ARBA" id="ARBA00022771"/>
    </source>
</evidence>
<dbReference type="SMART" id="SM00184">
    <property type="entry name" value="RING"/>
    <property type="match status" value="1"/>
</dbReference>
<dbReference type="EMBL" id="JAUIZM010000006">
    <property type="protein sequence ID" value="KAK1378391.1"/>
    <property type="molecule type" value="Genomic_DNA"/>
</dbReference>
<dbReference type="CDD" id="cd15571">
    <property type="entry name" value="ePHD"/>
    <property type="match status" value="1"/>
</dbReference>
<dbReference type="GO" id="GO:0004842">
    <property type="term" value="F:ubiquitin-protein transferase activity"/>
    <property type="evidence" value="ECO:0007669"/>
    <property type="project" value="TreeGrafter"/>
</dbReference>
<feature type="compositionally biased region" description="Polar residues" evidence="10">
    <location>
        <begin position="145"/>
        <end position="156"/>
    </location>
</feature>
<keyword evidence="3" id="KW-0677">Repeat</keyword>
<dbReference type="Proteomes" id="UP001237642">
    <property type="component" value="Unassembled WGS sequence"/>
</dbReference>
<reference evidence="14" key="1">
    <citation type="submission" date="2023-02" db="EMBL/GenBank/DDBJ databases">
        <title>Genome of toxic invasive species Heracleum sosnowskyi carries increased number of genes despite the absence of recent whole-genome duplications.</title>
        <authorList>
            <person name="Schelkunov M."/>
            <person name="Shtratnikova V."/>
            <person name="Makarenko M."/>
            <person name="Klepikova A."/>
            <person name="Omelchenko D."/>
            <person name="Novikova G."/>
            <person name="Obukhova E."/>
            <person name="Bogdanov V."/>
            <person name="Penin A."/>
            <person name="Logacheva M."/>
        </authorList>
    </citation>
    <scope>NUCLEOTIDE SEQUENCE</scope>
    <source>
        <strain evidence="14">Hsosn_3</strain>
        <tissue evidence="14">Leaf</tissue>
    </source>
</reference>
<dbReference type="Pfam" id="PF16589">
    <property type="entry name" value="BRCT_2"/>
    <property type="match status" value="1"/>
</dbReference>
<keyword evidence="15" id="KW-1185">Reference proteome</keyword>
<dbReference type="InterPro" id="IPR001357">
    <property type="entry name" value="BRCT_dom"/>
</dbReference>
<dbReference type="PROSITE" id="PS50172">
    <property type="entry name" value="BRCT"/>
    <property type="match status" value="2"/>
</dbReference>
<evidence type="ECO:0000313" key="15">
    <source>
        <dbReference type="Proteomes" id="UP001237642"/>
    </source>
</evidence>
<dbReference type="CDD" id="cd17734">
    <property type="entry name" value="BRCT_Bard1_rpt1"/>
    <property type="match status" value="1"/>
</dbReference>
<evidence type="ECO:0000256" key="6">
    <source>
        <dbReference type="ARBA" id="ARBA00022833"/>
    </source>
</evidence>
<dbReference type="FunFam" id="3.30.40.10:FF:000352">
    <property type="entry name" value="Breast cancer associated RING 1"/>
    <property type="match status" value="1"/>
</dbReference>
<dbReference type="GO" id="GO:0000724">
    <property type="term" value="P:double-strand break repair via homologous recombination"/>
    <property type="evidence" value="ECO:0007669"/>
    <property type="project" value="UniProtKB-ARBA"/>
</dbReference>
<dbReference type="InterPro" id="IPR034732">
    <property type="entry name" value="EPHD"/>
</dbReference>
<dbReference type="PROSITE" id="PS50089">
    <property type="entry name" value="ZF_RING_2"/>
    <property type="match status" value="1"/>
</dbReference>
<evidence type="ECO:0000256" key="4">
    <source>
        <dbReference type="ARBA" id="ARBA00022763"/>
    </source>
</evidence>
<dbReference type="Pfam" id="PF13923">
    <property type="entry name" value="zf-C3HC4_2"/>
    <property type="match status" value="1"/>
</dbReference>
<dbReference type="InterPro" id="IPR036420">
    <property type="entry name" value="BRCT_dom_sf"/>
</dbReference>
<evidence type="ECO:0000256" key="3">
    <source>
        <dbReference type="ARBA" id="ARBA00022737"/>
    </source>
</evidence>
<evidence type="ECO:0000256" key="2">
    <source>
        <dbReference type="ARBA" id="ARBA00022723"/>
    </source>
</evidence>
<comment type="caution">
    <text evidence="14">The sequence shown here is derived from an EMBL/GenBank/DDBJ whole genome shotgun (WGS) entry which is preliminary data.</text>
</comment>
<dbReference type="Pfam" id="PF13771">
    <property type="entry name" value="zf-HC5HC2H"/>
    <property type="match status" value="1"/>
</dbReference>
<feature type="region of interest" description="Disordered" evidence="10">
    <location>
        <begin position="98"/>
        <end position="171"/>
    </location>
</feature>
<dbReference type="FunFam" id="3.40.50.10190:FF:000006">
    <property type="entry name" value="Breast cancer type 1 susceptibility protein homolog"/>
    <property type="match status" value="1"/>
</dbReference>
<keyword evidence="5 9" id="KW-0863">Zinc-finger</keyword>
<feature type="domain" description="BRCT" evidence="12">
    <location>
        <begin position="868"/>
        <end position="943"/>
    </location>
</feature>
<organism evidence="14 15">
    <name type="scientific">Heracleum sosnowskyi</name>
    <dbReference type="NCBI Taxonomy" id="360622"/>
    <lineage>
        <taxon>Eukaryota</taxon>
        <taxon>Viridiplantae</taxon>
        <taxon>Streptophyta</taxon>
        <taxon>Embryophyta</taxon>
        <taxon>Tracheophyta</taxon>
        <taxon>Spermatophyta</taxon>
        <taxon>Magnoliopsida</taxon>
        <taxon>eudicotyledons</taxon>
        <taxon>Gunneridae</taxon>
        <taxon>Pentapetalae</taxon>
        <taxon>asterids</taxon>
        <taxon>campanulids</taxon>
        <taxon>Apiales</taxon>
        <taxon>Apiaceae</taxon>
        <taxon>Apioideae</taxon>
        <taxon>apioid superclade</taxon>
        <taxon>Tordylieae</taxon>
        <taxon>Tordyliinae</taxon>
        <taxon>Heracleum</taxon>
    </lineage>
</organism>
<dbReference type="GO" id="GO:0008270">
    <property type="term" value="F:zinc ion binding"/>
    <property type="evidence" value="ECO:0007669"/>
    <property type="project" value="UniProtKB-KW"/>
</dbReference>
<dbReference type="PROSITE" id="PS51805">
    <property type="entry name" value="EPHD"/>
    <property type="match status" value="1"/>
</dbReference>
<dbReference type="SUPFAM" id="SSF57850">
    <property type="entry name" value="RING/U-box"/>
    <property type="match status" value="1"/>
</dbReference>
<dbReference type="SUPFAM" id="SSF52113">
    <property type="entry name" value="BRCT domain"/>
    <property type="match status" value="2"/>
</dbReference>
<dbReference type="GO" id="GO:0005634">
    <property type="term" value="C:nucleus"/>
    <property type="evidence" value="ECO:0007669"/>
    <property type="project" value="UniProtKB-SubCell"/>
</dbReference>
<gene>
    <name evidence="14" type="ORF">POM88_025135</name>
</gene>
<keyword evidence="6" id="KW-0862">Zinc</keyword>
<dbReference type="Pfam" id="PF00533">
    <property type="entry name" value="BRCT"/>
    <property type="match status" value="1"/>
</dbReference>
<keyword evidence="8" id="KW-0539">Nucleus</keyword>
<dbReference type="PANTHER" id="PTHR13763">
    <property type="entry name" value="BREAST CANCER TYPE 1 SUSCEPTIBILITY PROTEIN BRCA1"/>
    <property type="match status" value="1"/>
</dbReference>
<feature type="domain" description="RING-type" evidence="11">
    <location>
        <begin position="16"/>
        <end position="54"/>
    </location>
</feature>
<dbReference type="InterPro" id="IPR013083">
    <property type="entry name" value="Znf_RING/FYVE/PHD"/>
</dbReference>
<evidence type="ECO:0000259" key="13">
    <source>
        <dbReference type="PROSITE" id="PS51805"/>
    </source>
</evidence>
<feature type="compositionally biased region" description="Low complexity" evidence="10">
    <location>
        <begin position="134"/>
        <end position="144"/>
    </location>
</feature>
<proteinExistence type="predicted"/>
<evidence type="ECO:0000259" key="12">
    <source>
        <dbReference type="PROSITE" id="PS50172"/>
    </source>
</evidence>
<evidence type="ECO:0000259" key="11">
    <source>
        <dbReference type="PROSITE" id="PS50089"/>
    </source>
</evidence>
<evidence type="ECO:0000256" key="1">
    <source>
        <dbReference type="ARBA" id="ARBA00004123"/>
    </source>
</evidence>
<dbReference type="InterPro" id="IPR031099">
    <property type="entry name" value="BRCA1-associated"/>
</dbReference>
<keyword evidence="2" id="KW-0479">Metal-binding</keyword>
<keyword evidence="4" id="KW-0227">DNA damage</keyword>
<dbReference type="SMART" id="SM00249">
    <property type="entry name" value="PHD"/>
    <property type="match status" value="1"/>
</dbReference>
<dbReference type="Gene3D" id="3.30.40.10">
    <property type="entry name" value="Zinc/RING finger domain, C3HC4 (zinc finger)"/>
    <property type="match status" value="2"/>
</dbReference>
<dbReference type="PROSITE" id="PS00518">
    <property type="entry name" value="ZF_RING_1"/>
    <property type="match status" value="1"/>
</dbReference>
<dbReference type="Gene3D" id="3.40.50.10190">
    <property type="entry name" value="BRCT domain"/>
    <property type="match status" value="2"/>
</dbReference>
<accession>A0AAD8MM56</accession>
<dbReference type="InterPro" id="IPR001841">
    <property type="entry name" value="Znf_RING"/>
</dbReference>
<feature type="domain" description="BRCT" evidence="12">
    <location>
        <begin position="964"/>
        <end position="1074"/>
    </location>
</feature>
<protein>
    <submittedName>
        <fullName evidence="14">Protein BREAST CANCER SUSCEPTIBILITY 1</fullName>
    </submittedName>
</protein>
<evidence type="ECO:0000313" key="14">
    <source>
        <dbReference type="EMBL" id="KAK1378391.1"/>
    </source>
</evidence>
<evidence type="ECO:0000256" key="8">
    <source>
        <dbReference type="ARBA" id="ARBA00023242"/>
    </source>
</evidence>
<dbReference type="GO" id="GO:0045944">
    <property type="term" value="P:positive regulation of transcription by RNA polymerase II"/>
    <property type="evidence" value="ECO:0007669"/>
    <property type="project" value="TreeGrafter"/>
</dbReference>
<evidence type="ECO:0000256" key="7">
    <source>
        <dbReference type="ARBA" id="ARBA00023204"/>
    </source>
</evidence>
<comment type="subcellular location">
    <subcellularLocation>
        <location evidence="1">Nucleus</location>
    </subcellularLocation>
</comment>